<dbReference type="InParanoid" id="D8LPU4"/>
<evidence type="ECO:0000313" key="2">
    <source>
        <dbReference type="Proteomes" id="UP000002630"/>
    </source>
</evidence>
<dbReference type="EMBL" id="FN649738">
    <property type="protein sequence ID" value="CBN77399.1"/>
    <property type="molecule type" value="Genomic_DNA"/>
</dbReference>
<name>D8LPU4_ECTSI</name>
<dbReference type="AlphaFoldDB" id="D8LPU4"/>
<sequence length="100" mass="10861">MCPHHTRTRAGDRAPANEVLEAFSRGIQGIVSTVSRTRGMAVFSQELAAVSKSLTALSKGQAAISANQHEVLRRTGTCPATCAVFLAESQRCRLYSNNWR</sequence>
<dbReference type="EMBL" id="FN648741">
    <property type="protein sequence ID" value="CBN77399.1"/>
    <property type="molecule type" value="Genomic_DNA"/>
</dbReference>
<dbReference type="Proteomes" id="UP000002630">
    <property type="component" value="Linkage Group LG13"/>
</dbReference>
<organism evidence="1 2">
    <name type="scientific">Ectocarpus siliculosus</name>
    <name type="common">Brown alga</name>
    <name type="synonym">Conferva siliculosa</name>
    <dbReference type="NCBI Taxonomy" id="2880"/>
    <lineage>
        <taxon>Eukaryota</taxon>
        <taxon>Sar</taxon>
        <taxon>Stramenopiles</taxon>
        <taxon>Ochrophyta</taxon>
        <taxon>PX clade</taxon>
        <taxon>Phaeophyceae</taxon>
        <taxon>Ectocarpales</taxon>
        <taxon>Ectocarpaceae</taxon>
        <taxon>Ectocarpus</taxon>
    </lineage>
</organism>
<reference evidence="1 2" key="1">
    <citation type="journal article" date="2010" name="Nature">
        <title>The Ectocarpus genome and the independent evolution of multicellularity in brown algae.</title>
        <authorList>
            <person name="Cock J.M."/>
            <person name="Sterck L."/>
            <person name="Rouze P."/>
            <person name="Scornet D."/>
            <person name="Allen A.E."/>
            <person name="Amoutzias G."/>
            <person name="Anthouard V."/>
            <person name="Artiguenave F."/>
            <person name="Aury J.M."/>
            <person name="Badger J.H."/>
            <person name="Beszteri B."/>
            <person name="Billiau K."/>
            <person name="Bonnet E."/>
            <person name="Bothwell J.H."/>
            <person name="Bowler C."/>
            <person name="Boyen C."/>
            <person name="Brownlee C."/>
            <person name="Carrano C.J."/>
            <person name="Charrier B."/>
            <person name="Cho G.Y."/>
            <person name="Coelho S.M."/>
            <person name="Collen J."/>
            <person name="Corre E."/>
            <person name="Da Silva C."/>
            <person name="Delage L."/>
            <person name="Delaroque N."/>
            <person name="Dittami S.M."/>
            <person name="Doulbeau S."/>
            <person name="Elias M."/>
            <person name="Farnham G."/>
            <person name="Gachon C.M."/>
            <person name="Gschloessl B."/>
            <person name="Heesch S."/>
            <person name="Jabbari K."/>
            <person name="Jubin C."/>
            <person name="Kawai H."/>
            <person name="Kimura K."/>
            <person name="Kloareg B."/>
            <person name="Kupper F.C."/>
            <person name="Lang D."/>
            <person name="Le Bail A."/>
            <person name="Leblanc C."/>
            <person name="Lerouge P."/>
            <person name="Lohr M."/>
            <person name="Lopez P.J."/>
            <person name="Martens C."/>
            <person name="Maumus F."/>
            <person name="Michel G."/>
            <person name="Miranda-Saavedra D."/>
            <person name="Morales J."/>
            <person name="Moreau H."/>
            <person name="Motomura T."/>
            <person name="Nagasato C."/>
            <person name="Napoli C.A."/>
            <person name="Nelson D.R."/>
            <person name="Nyvall-Collen P."/>
            <person name="Peters A.F."/>
            <person name="Pommier C."/>
            <person name="Potin P."/>
            <person name="Poulain J."/>
            <person name="Quesneville H."/>
            <person name="Read B."/>
            <person name="Rensing S.A."/>
            <person name="Ritter A."/>
            <person name="Rousvoal S."/>
            <person name="Samanta M."/>
            <person name="Samson G."/>
            <person name="Schroeder D.C."/>
            <person name="Segurens B."/>
            <person name="Strittmatter M."/>
            <person name="Tonon T."/>
            <person name="Tregear J.W."/>
            <person name="Valentin K."/>
            <person name="von Dassow P."/>
            <person name="Yamagishi T."/>
            <person name="Van de Peer Y."/>
            <person name="Wincker P."/>
        </authorList>
    </citation>
    <scope>NUCLEOTIDE SEQUENCE [LARGE SCALE GENOMIC DNA]</scope>
    <source>
        <strain evidence="2">Ec32 / CCAP1310/4</strain>
    </source>
</reference>
<keyword evidence="2" id="KW-1185">Reference proteome</keyword>
<dbReference type="OrthoDB" id="2314558at2759"/>
<gene>
    <name evidence="1" type="ORF">Esi_0053_0117</name>
</gene>
<evidence type="ECO:0000313" key="1">
    <source>
        <dbReference type="EMBL" id="CBN77399.1"/>
    </source>
</evidence>
<proteinExistence type="predicted"/>
<protein>
    <submittedName>
        <fullName evidence="1">Uncharacterized protein</fullName>
    </submittedName>
</protein>
<accession>D8LPU4</accession>